<dbReference type="STRING" id="477680.SAMN05421788_110180"/>
<dbReference type="Proteomes" id="UP000186917">
    <property type="component" value="Unassembled WGS sequence"/>
</dbReference>
<protein>
    <submittedName>
        <fullName evidence="2">Uncharacterized protein</fullName>
    </submittedName>
</protein>
<evidence type="ECO:0000256" key="1">
    <source>
        <dbReference type="SAM" id="MobiDB-lite"/>
    </source>
</evidence>
<dbReference type="RefSeq" id="WP_076381756.1">
    <property type="nucleotide sequence ID" value="NZ_AP017422.1"/>
</dbReference>
<name>A0A1N7R8J5_9BACT</name>
<feature type="region of interest" description="Disordered" evidence="1">
    <location>
        <begin position="246"/>
        <end position="273"/>
    </location>
</feature>
<accession>A0A1N7R8J5</accession>
<gene>
    <name evidence="2" type="ORF">SAMN05421788_110180</name>
</gene>
<dbReference type="EMBL" id="FTOR01000010">
    <property type="protein sequence ID" value="SIT31460.1"/>
    <property type="molecule type" value="Genomic_DNA"/>
</dbReference>
<evidence type="ECO:0000313" key="3">
    <source>
        <dbReference type="Proteomes" id="UP000186917"/>
    </source>
</evidence>
<sequence length="273" mass="31213">MENQPSNTNTTPDIYTPDTFTLKLLLAGFVTSDDEKFLRNSLKNYTIRSLADKTKKPLEITVKSNLLFAAPVQTTFQLEHVTGLSSLQVKNIHCKQGSRLKNIPVQDFRKITIYNIGDEFRLGLYDSPSHNVKHQQVHLIADKLLYAGYIKQKDFPGFTRHLDNLLDIAKSKNQESSTFNLSLETNVKNEPPITSDIELRYYKEKDQLFFRKISYTNRIETIELASPLNKRLPSIKMVAEALQPLKPGHDHSASVVTNLHPEKKKAGKYNKKQ</sequence>
<organism evidence="2 3">
    <name type="scientific">Filimonas lacunae</name>
    <dbReference type="NCBI Taxonomy" id="477680"/>
    <lineage>
        <taxon>Bacteria</taxon>
        <taxon>Pseudomonadati</taxon>
        <taxon>Bacteroidota</taxon>
        <taxon>Chitinophagia</taxon>
        <taxon>Chitinophagales</taxon>
        <taxon>Chitinophagaceae</taxon>
        <taxon>Filimonas</taxon>
    </lineage>
</organism>
<feature type="compositionally biased region" description="Basic residues" evidence="1">
    <location>
        <begin position="262"/>
        <end position="273"/>
    </location>
</feature>
<keyword evidence="3" id="KW-1185">Reference proteome</keyword>
<proteinExistence type="predicted"/>
<reference evidence="3" key="1">
    <citation type="submission" date="2017-01" db="EMBL/GenBank/DDBJ databases">
        <authorList>
            <person name="Varghese N."/>
            <person name="Submissions S."/>
        </authorList>
    </citation>
    <scope>NUCLEOTIDE SEQUENCE [LARGE SCALE GENOMIC DNA]</scope>
    <source>
        <strain evidence="3">DSM 21054</strain>
    </source>
</reference>
<dbReference type="AlphaFoldDB" id="A0A1N7R8J5"/>
<evidence type="ECO:0000313" key="2">
    <source>
        <dbReference type="EMBL" id="SIT31460.1"/>
    </source>
</evidence>